<evidence type="ECO:0000313" key="2">
    <source>
        <dbReference type="EMBL" id="GMH26009.1"/>
    </source>
</evidence>
<dbReference type="EMBL" id="BSYO01000030">
    <property type="protein sequence ID" value="GMH26009.1"/>
    <property type="molecule type" value="Genomic_DNA"/>
</dbReference>
<dbReference type="Proteomes" id="UP001279734">
    <property type="component" value="Unassembled WGS sequence"/>
</dbReference>
<feature type="region of interest" description="Disordered" evidence="1">
    <location>
        <begin position="1"/>
        <end position="40"/>
    </location>
</feature>
<organism evidence="2 3">
    <name type="scientific">Nepenthes gracilis</name>
    <name type="common">Slender pitcher plant</name>
    <dbReference type="NCBI Taxonomy" id="150966"/>
    <lineage>
        <taxon>Eukaryota</taxon>
        <taxon>Viridiplantae</taxon>
        <taxon>Streptophyta</taxon>
        <taxon>Embryophyta</taxon>
        <taxon>Tracheophyta</taxon>
        <taxon>Spermatophyta</taxon>
        <taxon>Magnoliopsida</taxon>
        <taxon>eudicotyledons</taxon>
        <taxon>Gunneridae</taxon>
        <taxon>Pentapetalae</taxon>
        <taxon>Caryophyllales</taxon>
        <taxon>Nepenthaceae</taxon>
        <taxon>Nepenthes</taxon>
    </lineage>
</organism>
<accession>A0AAD3Y3I4</accession>
<proteinExistence type="predicted"/>
<evidence type="ECO:0000256" key="1">
    <source>
        <dbReference type="SAM" id="MobiDB-lite"/>
    </source>
</evidence>
<comment type="caution">
    <text evidence="2">The sequence shown here is derived from an EMBL/GenBank/DDBJ whole genome shotgun (WGS) entry which is preliminary data.</text>
</comment>
<reference evidence="2" key="1">
    <citation type="submission" date="2023-05" db="EMBL/GenBank/DDBJ databases">
        <title>Nepenthes gracilis genome sequencing.</title>
        <authorList>
            <person name="Fukushima K."/>
        </authorList>
    </citation>
    <scope>NUCLEOTIDE SEQUENCE</scope>
    <source>
        <strain evidence="2">SING2019-196</strain>
    </source>
</reference>
<name>A0AAD3Y3I4_NEPGR</name>
<sequence>MMGSEESVGESAEPAGVGKSGVTAEGNAGGGYGSDAGDADMVESLNDFEGQIAIQTAINDKMNFEEAIKGL</sequence>
<dbReference type="AlphaFoldDB" id="A0AAD3Y3I4"/>
<evidence type="ECO:0000313" key="3">
    <source>
        <dbReference type="Proteomes" id="UP001279734"/>
    </source>
</evidence>
<gene>
    <name evidence="2" type="ORF">Nepgr_027852</name>
</gene>
<keyword evidence="3" id="KW-1185">Reference proteome</keyword>
<protein>
    <submittedName>
        <fullName evidence="2">Uncharacterized protein</fullName>
    </submittedName>
</protein>